<dbReference type="EMBL" id="MUFR01000015">
    <property type="protein sequence ID" value="OOF34189.1"/>
    <property type="molecule type" value="Genomic_DNA"/>
</dbReference>
<evidence type="ECO:0000256" key="4">
    <source>
        <dbReference type="ARBA" id="ARBA00022989"/>
    </source>
</evidence>
<feature type="transmembrane region" description="Helical" evidence="6">
    <location>
        <begin position="48"/>
        <end position="64"/>
    </location>
</feature>
<evidence type="ECO:0000313" key="7">
    <source>
        <dbReference type="EMBL" id="OOF34189.1"/>
    </source>
</evidence>
<evidence type="ECO:0000256" key="2">
    <source>
        <dbReference type="ARBA" id="ARBA00009694"/>
    </source>
</evidence>
<evidence type="ECO:0000256" key="6">
    <source>
        <dbReference type="SAM" id="Phobius"/>
    </source>
</evidence>
<dbReference type="Proteomes" id="UP000189431">
    <property type="component" value="Unassembled WGS sequence"/>
</dbReference>
<comment type="similarity">
    <text evidence="2">Belongs to the UPF0382 family.</text>
</comment>
<evidence type="ECO:0000256" key="5">
    <source>
        <dbReference type="ARBA" id="ARBA00023136"/>
    </source>
</evidence>
<evidence type="ECO:0000256" key="3">
    <source>
        <dbReference type="ARBA" id="ARBA00022692"/>
    </source>
</evidence>
<protein>
    <recommendedName>
        <fullName evidence="9">DUF423 domain-containing protein</fullName>
    </recommendedName>
</protein>
<comment type="caution">
    <text evidence="7">The sequence shown here is derived from an EMBL/GenBank/DDBJ whole genome shotgun (WGS) entry which is preliminary data.</text>
</comment>
<organism evidence="7 8">
    <name type="scientific">Salinivibrio costicola subsp. alcaliphilus</name>
    <dbReference type="NCBI Taxonomy" id="272773"/>
    <lineage>
        <taxon>Bacteria</taxon>
        <taxon>Pseudomonadati</taxon>
        <taxon>Pseudomonadota</taxon>
        <taxon>Gammaproteobacteria</taxon>
        <taxon>Vibrionales</taxon>
        <taxon>Vibrionaceae</taxon>
        <taxon>Salinivibrio</taxon>
    </lineage>
</organism>
<reference evidence="8" key="1">
    <citation type="submission" date="2017-01" db="EMBL/GenBank/DDBJ databases">
        <title>Draft genome of the species Salinivibrio costicola subsp. alcaliphilus.</title>
        <authorList>
            <person name="Lopez-Hermoso C."/>
            <person name="De La Haba R."/>
            <person name="Sanchez-Porro C."/>
            <person name="Ventosa A."/>
        </authorList>
    </citation>
    <scope>NUCLEOTIDE SEQUENCE [LARGE SCALE GENOMIC DNA]</scope>
    <source>
        <strain evidence="8">CBH448</strain>
    </source>
</reference>
<keyword evidence="5 6" id="KW-0472">Membrane</keyword>
<dbReference type="PANTHER" id="PTHR43461:SF1">
    <property type="entry name" value="TRANSMEMBRANE PROTEIN 256"/>
    <property type="match status" value="1"/>
</dbReference>
<sequence>MKLNHWISLAALGAGLAVGLGAFAAHGLKMVLSDYQLAIFKTGVNYQMWHSLALLGLCALSSRISTRLFSWVAWAWLVGMIGFSGSLYLLALTEMHWLGPVTPVGGVSFLIGWGGLAVGAWRTNVSLSYPSR</sequence>
<dbReference type="Pfam" id="PF04241">
    <property type="entry name" value="DUF423"/>
    <property type="match status" value="1"/>
</dbReference>
<feature type="transmembrane region" description="Helical" evidence="6">
    <location>
        <begin position="71"/>
        <end position="91"/>
    </location>
</feature>
<evidence type="ECO:0000313" key="8">
    <source>
        <dbReference type="Proteomes" id="UP000189431"/>
    </source>
</evidence>
<evidence type="ECO:0008006" key="9">
    <source>
        <dbReference type="Google" id="ProtNLM"/>
    </source>
</evidence>
<name>A0ABX3KRN1_SALCS</name>
<dbReference type="PANTHER" id="PTHR43461">
    <property type="entry name" value="TRANSMEMBRANE PROTEIN 256"/>
    <property type="match status" value="1"/>
</dbReference>
<accession>A0ABX3KRN1</accession>
<dbReference type="InterPro" id="IPR006696">
    <property type="entry name" value="DUF423"/>
</dbReference>
<feature type="transmembrane region" description="Helical" evidence="6">
    <location>
        <begin position="97"/>
        <end position="121"/>
    </location>
</feature>
<dbReference type="RefSeq" id="WP_077669423.1">
    <property type="nucleotide sequence ID" value="NZ_MUFR01000015.1"/>
</dbReference>
<comment type="subcellular location">
    <subcellularLocation>
        <location evidence="1">Membrane</location>
        <topology evidence="1">Multi-pass membrane protein</topology>
    </subcellularLocation>
</comment>
<keyword evidence="4 6" id="KW-1133">Transmembrane helix</keyword>
<evidence type="ECO:0000256" key="1">
    <source>
        <dbReference type="ARBA" id="ARBA00004141"/>
    </source>
</evidence>
<keyword evidence="3 6" id="KW-0812">Transmembrane</keyword>
<gene>
    <name evidence="7" type="ORF">BZJ21_06860</name>
</gene>
<keyword evidence="8" id="KW-1185">Reference proteome</keyword>
<proteinExistence type="inferred from homology"/>